<evidence type="ECO:0000256" key="3">
    <source>
        <dbReference type="ARBA" id="ARBA00022842"/>
    </source>
</evidence>
<name>A0A1S7UHA2_ROSNE</name>
<dbReference type="OrthoDB" id="2861623at2759"/>
<evidence type="ECO:0000256" key="2">
    <source>
        <dbReference type="ARBA" id="ARBA00006333"/>
    </source>
</evidence>
<evidence type="ECO:0000256" key="4">
    <source>
        <dbReference type="RuleBase" id="RU366034"/>
    </source>
</evidence>
<reference evidence="5" key="1">
    <citation type="submission" date="2016-03" db="EMBL/GenBank/DDBJ databases">
        <title>Draft genome sequence of Rosellinia necatrix.</title>
        <authorList>
            <person name="Kanematsu S."/>
        </authorList>
    </citation>
    <scope>NUCLEOTIDE SEQUENCE [LARGE SCALE GENOMIC DNA]</scope>
    <source>
        <strain evidence="5">W97</strain>
    </source>
</reference>
<keyword evidence="4" id="KW-0456">Lyase</keyword>
<dbReference type="Gene3D" id="1.10.600.10">
    <property type="entry name" value="Farnesyl Diphosphate Synthase"/>
    <property type="match status" value="1"/>
</dbReference>
<dbReference type="OMA" id="CMANWLW"/>
<gene>
    <name evidence="5" type="ORF">SAMD00023353_0100570</name>
</gene>
<evidence type="ECO:0000256" key="1">
    <source>
        <dbReference type="ARBA" id="ARBA00001946"/>
    </source>
</evidence>
<dbReference type="EC" id="4.2.3.-" evidence="4"/>
<proteinExistence type="inferred from homology"/>
<dbReference type="Proteomes" id="UP000054516">
    <property type="component" value="Unassembled WGS sequence"/>
</dbReference>
<dbReference type="SUPFAM" id="SSF48576">
    <property type="entry name" value="Terpenoid synthases"/>
    <property type="match status" value="1"/>
</dbReference>
<evidence type="ECO:0000313" key="5">
    <source>
        <dbReference type="EMBL" id="GAP82510.1"/>
    </source>
</evidence>
<comment type="cofactor">
    <cofactor evidence="1 4">
        <name>Mg(2+)</name>
        <dbReference type="ChEBI" id="CHEBI:18420"/>
    </cofactor>
</comment>
<comment type="similarity">
    <text evidence="2 4">Belongs to the terpene synthase family.</text>
</comment>
<keyword evidence="6" id="KW-1185">Reference proteome</keyword>
<dbReference type="InterPro" id="IPR034686">
    <property type="entry name" value="Terpene_cyclase-like_2"/>
</dbReference>
<accession>A0A1S7UHA2</accession>
<dbReference type="PANTHER" id="PTHR35201">
    <property type="entry name" value="TERPENE SYNTHASE"/>
    <property type="match status" value="1"/>
</dbReference>
<dbReference type="AlphaFoldDB" id="A0A1S7UHA2"/>
<keyword evidence="4" id="KW-0479">Metal-binding</keyword>
<dbReference type="GO" id="GO:0010333">
    <property type="term" value="F:terpene synthase activity"/>
    <property type="evidence" value="ECO:0007669"/>
    <property type="project" value="InterPro"/>
</dbReference>
<keyword evidence="3 4" id="KW-0460">Magnesium</keyword>
<sequence>MMMTTLEQPQTVMVQPIDERQQLLLKIRGKTVHIPDLQPIFADWLEVHRHQISPWIEPLRKKVNEKIQSLNFSNARQKQLEKADFGLLTATWWPEAPLERLCILAYIIIWLFTWDDEIDEPAGTYSEDFHGAQVYREQTLRFVERCLGLAAASPDESDSPHPNPIVQSFEAIGSALRACYDAGQIRRLYDEVARFVRGTEAEQRGRLDGRVPTVEEYWALRRSTSAVYISTAAGEYAMAARLPAAVMGGRAMRALWDETNLVIAICNDLVSLRKEVGLGCIESIVPLTFAATNDIREAVSLSVAALRAAKERFDNAARDLLAGGAETEDLYKQIQGFINIQKTNCVGNLTWRYDFHSLHINISIANS</sequence>
<dbReference type="Pfam" id="PF19086">
    <property type="entry name" value="Terpene_syn_C_2"/>
    <property type="match status" value="1"/>
</dbReference>
<dbReference type="InterPro" id="IPR008949">
    <property type="entry name" value="Isoprenoid_synthase_dom_sf"/>
</dbReference>
<evidence type="ECO:0000313" key="6">
    <source>
        <dbReference type="Proteomes" id="UP000054516"/>
    </source>
</evidence>
<dbReference type="EMBL" id="DF977446">
    <property type="protein sequence ID" value="GAP82510.1"/>
    <property type="molecule type" value="Genomic_DNA"/>
</dbReference>
<dbReference type="PANTHER" id="PTHR35201:SF4">
    <property type="entry name" value="BETA-PINACENE SYNTHASE-RELATED"/>
    <property type="match status" value="1"/>
</dbReference>
<dbReference type="GO" id="GO:0008299">
    <property type="term" value="P:isoprenoid biosynthetic process"/>
    <property type="evidence" value="ECO:0007669"/>
    <property type="project" value="UniProtKB-ARBA"/>
</dbReference>
<protein>
    <recommendedName>
        <fullName evidence="4">Terpene synthase</fullName>
        <ecNumber evidence="4">4.2.3.-</ecNumber>
    </recommendedName>
</protein>
<dbReference type="STRING" id="77044.A0A1S7UHA2"/>
<organism evidence="5">
    <name type="scientific">Rosellinia necatrix</name>
    <name type="common">White root-rot fungus</name>
    <dbReference type="NCBI Taxonomy" id="77044"/>
    <lineage>
        <taxon>Eukaryota</taxon>
        <taxon>Fungi</taxon>
        <taxon>Dikarya</taxon>
        <taxon>Ascomycota</taxon>
        <taxon>Pezizomycotina</taxon>
        <taxon>Sordariomycetes</taxon>
        <taxon>Xylariomycetidae</taxon>
        <taxon>Xylariales</taxon>
        <taxon>Xylariaceae</taxon>
        <taxon>Rosellinia</taxon>
    </lineage>
</organism>
<dbReference type="GO" id="GO:0046872">
    <property type="term" value="F:metal ion binding"/>
    <property type="evidence" value="ECO:0007669"/>
    <property type="project" value="UniProtKB-KW"/>
</dbReference>